<protein>
    <recommendedName>
        <fullName evidence="16">Regulator of telomere elongation helicase 1 homolog</fullName>
    </recommendedName>
</protein>
<dbReference type="InterPro" id="IPR027417">
    <property type="entry name" value="P-loop_NTPase"/>
</dbReference>
<dbReference type="GO" id="GO:0010569">
    <property type="term" value="P:regulation of double-strand break repair via homologous recombination"/>
    <property type="evidence" value="ECO:0007669"/>
    <property type="project" value="TreeGrafter"/>
</dbReference>
<evidence type="ECO:0000256" key="8">
    <source>
        <dbReference type="ARBA" id="ARBA00022840"/>
    </source>
</evidence>
<evidence type="ECO:0000256" key="4">
    <source>
        <dbReference type="ARBA" id="ARBA00022741"/>
    </source>
</evidence>
<dbReference type="CDD" id="cd18788">
    <property type="entry name" value="SF2_C_XPD"/>
    <property type="match status" value="1"/>
</dbReference>
<reference evidence="18" key="1">
    <citation type="submission" date="2025-08" db="UniProtKB">
        <authorList>
            <consortium name="Ensembl"/>
        </authorList>
    </citation>
    <scope>IDENTIFICATION</scope>
</reference>
<sequence length="619" mass="69177">FPIKLENPHVIDKHQVWVGIVEKGPDSVQLNSAYRNRSCPAYMSSLGKTIVNLARIIPNGLLVFFPSYTVMDMCLQHWKNEGLSSKIEEIKPMFVEPKQKGLFTEAINGFYDKINDPRCSAAAFFAVCRGKVSEGLDFADANGRAVIITGLPFPPQMDPWIKLKMQFLDEMKAKRSTEMQCEFVGLSGQEWYTQQASRAVNQAIGRVIRHRHDYGAIILCDHRFSSASAVAQLPSWMRPSVKAYPEFGAVVRELSQFFRTATKMLPAPQRKVSCRGQVACGEADGAGCSSSSLQANACGDLRKARAVDAHVPSLRRLAADPGDYHAGVSGLARLCVEFEPEDGRPACRPAGLLDALEFSERRERNGVSHLPGEEQQTLRHDKILDDEQRGSKKKMVVVSNHQERAHAGGVAERSRAYIQDVRRTLSQENHANFCSAMHEYKRMDDLQLLFQKLGPIFTEDPMKYRLLRQFYIFVRPHHKKAFDETCRDLTGEGCGYVAEHSLTREQRTELLQQNAAQELDSSTHLNKGAGHLRPLEQASTSHISQVGATLRGVGEPAKACARYVDEVRILLGAGEFDRFFGALKDYRSSGDFQAMVAALAALFLEDPTHAMLLRIFALY</sequence>
<dbReference type="FunFam" id="3.40.50.300:FF:000431">
    <property type="entry name" value="Regulator of telomere elongation helicase 1"/>
    <property type="match status" value="1"/>
</dbReference>
<comment type="catalytic activity">
    <reaction evidence="15">
        <text>ATP + H2O = ADP + phosphate + H(+)</text>
        <dbReference type="Rhea" id="RHEA:13065"/>
        <dbReference type="ChEBI" id="CHEBI:15377"/>
        <dbReference type="ChEBI" id="CHEBI:15378"/>
        <dbReference type="ChEBI" id="CHEBI:30616"/>
        <dbReference type="ChEBI" id="CHEBI:43474"/>
        <dbReference type="ChEBI" id="CHEBI:456216"/>
    </reaction>
</comment>
<keyword evidence="10" id="KW-0411">Iron-sulfur</keyword>
<evidence type="ECO:0000256" key="1">
    <source>
        <dbReference type="ARBA" id="ARBA00004123"/>
    </source>
</evidence>
<dbReference type="GO" id="GO:0070182">
    <property type="term" value="F:DNA polymerase binding"/>
    <property type="evidence" value="ECO:0007669"/>
    <property type="project" value="TreeGrafter"/>
</dbReference>
<dbReference type="STRING" id="7757.ENSPMAP00000009291"/>
<dbReference type="HOGENOM" id="CLU_441861_0_0_1"/>
<evidence type="ECO:0000256" key="10">
    <source>
        <dbReference type="ARBA" id="ARBA00023014"/>
    </source>
</evidence>
<dbReference type="PANTHER" id="PTHR11472">
    <property type="entry name" value="DNA REPAIR DEAD HELICASE RAD3/XP-D SUBFAMILY MEMBER"/>
    <property type="match status" value="1"/>
</dbReference>
<dbReference type="GO" id="GO:0016818">
    <property type="term" value="F:hydrolase activity, acting on acid anhydrides, in phosphorus-containing anhydrides"/>
    <property type="evidence" value="ECO:0007669"/>
    <property type="project" value="InterPro"/>
</dbReference>
<dbReference type="InterPro" id="IPR049909">
    <property type="entry name" value="Rtel1_HHD"/>
</dbReference>
<dbReference type="Ensembl" id="ENSPMAT00000009331.1">
    <property type="protein sequence ID" value="ENSPMAP00000009291.1"/>
    <property type="gene ID" value="ENSPMAG00000008437.1"/>
</dbReference>
<keyword evidence="3" id="KW-0479">Metal-binding</keyword>
<dbReference type="InterPro" id="IPR045028">
    <property type="entry name" value="DinG/Rad3-like"/>
</dbReference>
<keyword evidence="2" id="KW-0004">4Fe-4S</keyword>
<keyword evidence="9" id="KW-0408">Iron</keyword>
<evidence type="ECO:0000256" key="16">
    <source>
        <dbReference type="ARBA" id="ARBA00073810"/>
    </source>
</evidence>
<keyword evidence="12" id="KW-0234">DNA repair</keyword>
<organism evidence="18">
    <name type="scientific">Petromyzon marinus</name>
    <name type="common">Sea lamprey</name>
    <dbReference type="NCBI Taxonomy" id="7757"/>
    <lineage>
        <taxon>Eukaryota</taxon>
        <taxon>Metazoa</taxon>
        <taxon>Chordata</taxon>
        <taxon>Craniata</taxon>
        <taxon>Vertebrata</taxon>
        <taxon>Cyclostomata</taxon>
        <taxon>Hyperoartia</taxon>
        <taxon>Petromyzontiformes</taxon>
        <taxon>Petromyzontidae</taxon>
        <taxon>Petromyzon</taxon>
    </lineage>
</organism>
<evidence type="ECO:0000256" key="11">
    <source>
        <dbReference type="ARBA" id="ARBA00023125"/>
    </source>
</evidence>
<evidence type="ECO:0000256" key="13">
    <source>
        <dbReference type="ARBA" id="ARBA00023235"/>
    </source>
</evidence>
<dbReference type="GO" id="GO:0003678">
    <property type="term" value="F:DNA helicase activity"/>
    <property type="evidence" value="ECO:0007669"/>
    <property type="project" value="TreeGrafter"/>
</dbReference>
<keyword evidence="4" id="KW-0547">Nucleotide-binding</keyword>
<dbReference type="Pfam" id="PF23116">
    <property type="entry name" value="HHD_RTEL1"/>
    <property type="match status" value="2"/>
</dbReference>
<dbReference type="GO" id="GO:0046872">
    <property type="term" value="F:metal ion binding"/>
    <property type="evidence" value="ECO:0007669"/>
    <property type="project" value="UniProtKB-KW"/>
</dbReference>
<dbReference type="GO" id="GO:0006281">
    <property type="term" value="P:DNA repair"/>
    <property type="evidence" value="ECO:0007669"/>
    <property type="project" value="UniProtKB-KW"/>
</dbReference>
<accession>S4RVQ1</accession>
<reference evidence="18" key="2">
    <citation type="submission" date="2025-09" db="UniProtKB">
        <authorList>
            <consortium name="Ensembl"/>
        </authorList>
    </citation>
    <scope>IDENTIFICATION</scope>
</reference>
<dbReference type="GO" id="GO:0045910">
    <property type="term" value="P:negative regulation of DNA recombination"/>
    <property type="evidence" value="ECO:0007669"/>
    <property type="project" value="TreeGrafter"/>
</dbReference>
<dbReference type="Gene3D" id="1.20.1160.20">
    <property type="match status" value="1"/>
</dbReference>
<name>S4RVQ1_PETMA</name>
<keyword evidence="11" id="KW-0238">DNA-binding</keyword>
<dbReference type="GO" id="GO:0005634">
    <property type="term" value="C:nucleus"/>
    <property type="evidence" value="ECO:0007669"/>
    <property type="project" value="UniProtKB-SubCell"/>
</dbReference>
<keyword evidence="5" id="KW-0227">DNA damage</keyword>
<dbReference type="GO" id="GO:0005524">
    <property type="term" value="F:ATP binding"/>
    <property type="evidence" value="ECO:0007669"/>
    <property type="project" value="UniProtKB-KW"/>
</dbReference>
<dbReference type="GO" id="GO:0003677">
    <property type="term" value="F:DNA binding"/>
    <property type="evidence" value="ECO:0007669"/>
    <property type="project" value="UniProtKB-KW"/>
</dbReference>
<dbReference type="GeneTree" id="ENSGT00950000182970"/>
<dbReference type="CDD" id="cd13932">
    <property type="entry name" value="HN_RTEL1"/>
    <property type="match status" value="1"/>
</dbReference>
<dbReference type="Pfam" id="PF13307">
    <property type="entry name" value="Helicase_C_2"/>
    <property type="match status" value="1"/>
</dbReference>
<dbReference type="PANTHER" id="PTHR11472:SF34">
    <property type="entry name" value="REGULATOR OF TELOMERE ELONGATION HELICASE 1"/>
    <property type="match status" value="1"/>
</dbReference>
<proteinExistence type="predicted"/>
<evidence type="ECO:0000259" key="17">
    <source>
        <dbReference type="SMART" id="SM00491"/>
    </source>
</evidence>
<evidence type="ECO:0000256" key="5">
    <source>
        <dbReference type="ARBA" id="ARBA00022763"/>
    </source>
</evidence>
<dbReference type="SMART" id="SM00491">
    <property type="entry name" value="HELICc2"/>
    <property type="match status" value="1"/>
</dbReference>
<dbReference type="GO" id="GO:0090657">
    <property type="term" value="P:telomeric loop disassembly"/>
    <property type="evidence" value="ECO:0007669"/>
    <property type="project" value="TreeGrafter"/>
</dbReference>
<evidence type="ECO:0000256" key="7">
    <source>
        <dbReference type="ARBA" id="ARBA00022806"/>
    </source>
</evidence>
<dbReference type="InterPro" id="IPR006555">
    <property type="entry name" value="ATP-dep_Helicase_C"/>
</dbReference>
<dbReference type="Gene3D" id="3.40.50.300">
    <property type="entry name" value="P-loop containing nucleotide triphosphate hydrolases"/>
    <property type="match status" value="1"/>
</dbReference>
<evidence type="ECO:0000256" key="2">
    <source>
        <dbReference type="ARBA" id="ARBA00022485"/>
    </source>
</evidence>
<keyword evidence="8" id="KW-0067">ATP-binding</keyword>
<feature type="domain" description="ATP-dependent helicase C-terminal" evidence="17">
    <location>
        <begin position="68"/>
        <end position="226"/>
    </location>
</feature>
<dbReference type="AlphaFoldDB" id="S4RVQ1"/>
<evidence type="ECO:0000256" key="9">
    <source>
        <dbReference type="ARBA" id="ARBA00023004"/>
    </source>
</evidence>
<evidence type="ECO:0000256" key="14">
    <source>
        <dbReference type="ARBA" id="ARBA00023242"/>
    </source>
</evidence>
<keyword evidence="6" id="KW-0378">Hydrolase</keyword>
<evidence type="ECO:0000256" key="15">
    <source>
        <dbReference type="ARBA" id="ARBA00049360"/>
    </source>
</evidence>
<evidence type="ECO:0000256" key="12">
    <source>
        <dbReference type="ARBA" id="ARBA00023204"/>
    </source>
</evidence>
<keyword evidence="7" id="KW-0347">Helicase</keyword>
<evidence type="ECO:0000313" key="18">
    <source>
        <dbReference type="Ensembl" id="ENSPMAP00000009291.1"/>
    </source>
</evidence>
<dbReference type="GO" id="GO:1904430">
    <property type="term" value="P:negative regulation of t-circle formation"/>
    <property type="evidence" value="ECO:0007669"/>
    <property type="project" value="TreeGrafter"/>
</dbReference>
<evidence type="ECO:0000256" key="6">
    <source>
        <dbReference type="ARBA" id="ARBA00022801"/>
    </source>
</evidence>
<keyword evidence="13" id="KW-0413">Isomerase</keyword>
<dbReference type="GO" id="GO:0051539">
    <property type="term" value="F:4 iron, 4 sulfur cluster binding"/>
    <property type="evidence" value="ECO:0007669"/>
    <property type="project" value="UniProtKB-KW"/>
</dbReference>
<keyword evidence="14" id="KW-0539">Nucleus</keyword>
<dbReference type="OMA" id="ILICDAN"/>
<evidence type="ECO:0000256" key="3">
    <source>
        <dbReference type="ARBA" id="ARBA00022723"/>
    </source>
</evidence>
<comment type="subcellular location">
    <subcellularLocation>
        <location evidence="1">Nucleus</location>
    </subcellularLocation>
</comment>